<dbReference type="AlphaFoldDB" id="A0A109RDC5"/>
<dbReference type="RefSeq" id="WP_067973935.1">
    <property type="nucleotide sequence ID" value="NZ_CAJHKM010000001.1"/>
</dbReference>
<proteinExistence type="inferred from homology"/>
<dbReference type="Pfam" id="PF00587">
    <property type="entry name" value="tRNA-synt_2b"/>
    <property type="match status" value="1"/>
</dbReference>
<reference evidence="11 13" key="3">
    <citation type="submission" date="2017-12" db="EMBL/GenBank/DDBJ databases">
        <title>Phylogenetic diversity of female urinary microbiome.</title>
        <authorList>
            <person name="Thomas-White K."/>
            <person name="Wolfe A.J."/>
        </authorList>
    </citation>
    <scope>NUCLEOTIDE SEQUENCE [LARGE SCALE GENOMIC DNA]</scope>
    <source>
        <strain evidence="11 13">UMB0139</strain>
    </source>
</reference>
<dbReference type="Gene3D" id="3.30.930.10">
    <property type="entry name" value="Bira Bifunctional Protein, Domain 2"/>
    <property type="match status" value="1"/>
</dbReference>
<protein>
    <recommendedName>
        <fullName evidence="8">Proline--tRNA ligase</fullName>
        <ecNumber evidence="8">6.1.1.15</ecNumber>
    </recommendedName>
    <alternativeName>
        <fullName evidence="8">Prolyl-tRNA synthetase</fullName>
        <shortName evidence="8">ProRS</shortName>
    </alternativeName>
</protein>
<dbReference type="Pfam" id="PF09180">
    <property type="entry name" value="ProRS-C_1"/>
    <property type="match status" value="1"/>
</dbReference>
<organism evidence="10 12">
    <name type="scientific">Aerococcus sanguinicola</name>
    <dbReference type="NCBI Taxonomy" id="119206"/>
    <lineage>
        <taxon>Bacteria</taxon>
        <taxon>Bacillati</taxon>
        <taxon>Bacillota</taxon>
        <taxon>Bacilli</taxon>
        <taxon>Lactobacillales</taxon>
        <taxon>Aerococcaceae</taxon>
        <taxon>Aerococcus</taxon>
    </lineage>
</organism>
<dbReference type="InterPro" id="IPR004499">
    <property type="entry name" value="Pro-tRNA-ligase_IIa_arc-type"/>
</dbReference>
<dbReference type="OrthoDB" id="9809052at2"/>
<evidence type="ECO:0000256" key="1">
    <source>
        <dbReference type="ARBA" id="ARBA00022490"/>
    </source>
</evidence>
<dbReference type="InterPro" id="IPR004154">
    <property type="entry name" value="Anticodon-bd"/>
</dbReference>
<dbReference type="GO" id="GO:0017101">
    <property type="term" value="C:aminoacyl-tRNA synthetase multienzyme complex"/>
    <property type="evidence" value="ECO:0007669"/>
    <property type="project" value="TreeGrafter"/>
</dbReference>
<comment type="domain">
    <text evidence="8">Consists of three domains: the N-terminal catalytic domain, the anticodon-binding domain and the C-terminal extension.</text>
</comment>
<evidence type="ECO:0000256" key="4">
    <source>
        <dbReference type="ARBA" id="ARBA00022840"/>
    </source>
</evidence>
<dbReference type="GO" id="GO:0016740">
    <property type="term" value="F:transferase activity"/>
    <property type="evidence" value="ECO:0007669"/>
    <property type="project" value="UniProtKB-ARBA"/>
</dbReference>
<evidence type="ECO:0000256" key="5">
    <source>
        <dbReference type="ARBA" id="ARBA00022917"/>
    </source>
</evidence>
<keyword evidence="4 8" id="KW-0067">ATP-binding</keyword>
<dbReference type="SUPFAM" id="SSF64586">
    <property type="entry name" value="C-terminal domain of ProRS"/>
    <property type="match status" value="1"/>
</dbReference>
<dbReference type="Proteomes" id="UP000234239">
    <property type="component" value="Unassembled WGS sequence"/>
</dbReference>
<dbReference type="InterPro" id="IPR033721">
    <property type="entry name" value="ProRS_core_arch_euk"/>
</dbReference>
<accession>A0A109RDC5</accession>
<comment type="similarity">
    <text evidence="8">Belongs to the class-II aminoacyl-tRNA synthetase family. ProS type 3 subfamily.</text>
</comment>
<dbReference type="Gene3D" id="3.40.50.800">
    <property type="entry name" value="Anticodon-binding domain"/>
    <property type="match status" value="1"/>
</dbReference>
<keyword evidence="5 8" id="KW-0648">Protein biosynthesis</keyword>
<dbReference type="HAMAP" id="MF_01571">
    <property type="entry name" value="Pro_tRNA_synth_type3"/>
    <property type="match status" value="1"/>
</dbReference>
<evidence type="ECO:0000256" key="2">
    <source>
        <dbReference type="ARBA" id="ARBA00022598"/>
    </source>
</evidence>
<dbReference type="InterPro" id="IPR006195">
    <property type="entry name" value="aa-tRNA-synth_II"/>
</dbReference>
<sequence>MSQEETNLQQTDFSKWYLQSIQKADLFAYGPARGTMIFKPNGYFLWKQIKKGLNDQYEASGVEEVYFPMLIPQSFFEKEADHVEGFAPELPWVTKAGDEELEEPLALRPTSETLFGNAMSDWINSYRDLPMELNQWANVFRWEKRTFPFLRTSEFLWQEGHCAYATAEEAHERVLHFLKIYQDVVEDLLAMPVYTGEKTPSERFAGGDNTYSLEAMMKDTKAVQAATSHFLGTNFAEAFDIKFLNEDNEHVHTYTSSWGASTRLIGAMIMTHGDERGVVFPPKMAPVQVALLPVGNLKKNPQVLEKLREIEEELKAAGFRVSLDDSNNSPGYKYNEVEVKGVPLRLDFGPRDMENNSCMIKMRDQEDKESVALEDLVTTVQDKLDAMQTRLYEKADQFRKANEHYDIDTMEDLQAHLDKCHEEGQYPGWVLAGWDGTEESEAAVKEATGFTTRNIPFHAPVEKTVDLYSGKPAKYTVWYARAY</sequence>
<dbReference type="InterPro" id="IPR017449">
    <property type="entry name" value="Pro-tRNA_synth_II"/>
</dbReference>
<evidence type="ECO:0000313" key="11">
    <source>
        <dbReference type="EMBL" id="PKZ22177.1"/>
    </source>
</evidence>
<dbReference type="GeneID" id="92903350"/>
<name>A0A109RDC5_9LACT</name>
<dbReference type="FunFam" id="3.30.930.10:FF:000037">
    <property type="entry name" value="Proline--tRNA ligase"/>
    <property type="match status" value="1"/>
</dbReference>
<dbReference type="NCBIfam" id="TIGR00408">
    <property type="entry name" value="proS_fam_I"/>
    <property type="match status" value="1"/>
</dbReference>
<dbReference type="EMBL" id="CP014160">
    <property type="protein sequence ID" value="AMB94086.1"/>
    <property type="molecule type" value="Genomic_DNA"/>
</dbReference>
<dbReference type="EMBL" id="PKGY01000002">
    <property type="protein sequence ID" value="PKZ22177.1"/>
    <property type="molecule type" value="Genomic_DNA"/>
</dbReference>
<comment type="subcellular location">
    <subcellularLocation>
        <location evidence="8">Cytoplasm</location>
    </subcellularLocation>
</comment>
<dbReference type="SUPFAM" id="SSF55681">
    <property type="entry name" value="Class II aaRS and biotin synthetases"/>
    <property type="match status" value="1"/>
</dbReference>
<evidence type="ECO:0000256" key="6">
    <source>
        <dbReference type="ARBA" id="ARBA00023146"/>
    </source>
</evidence>
<evidence type="ECO:0000256" key="8">
    <source>
        <dbReference type="HAMAP-Rule" id="MF_01571"/>
    </source>
</evidence>
<dbReference type="GO" id="GO:0005524">
    <property type="term" value="F:ATP binding"/>
    <property type="evidence" value="ECO:0007669"/>
    <property type="project" value="UniProtKB-UniRule"/>
</dbReference>
<reference evidence="12" key="2">
    <citation type="submission" date="2016-01" db="EMBL/GenBank/DDBJ databases">
        <title>Six Aerococcus type strain genome sequencing and assembly using PacBio and Illumina Hiseq.</title>
        <authorList>
            <person name="Carkaci D."/>
            <person name="Dargis R."/>
            <person name="Nielsen X.C."/>
            <person name="Skovgaard O."/>
            <person name="Fuursted K."/>
            <person name="Christensen J.J."/>
        </authorList>
    </citation>
    <scope>NUCLEOTIDE SEQUENCE [LARGE SCALE GENOMIC DNA]</scope>
    <source>
        <strain evidence="12">CCUG43001</strain>
    </source>
</reference>
<keyword evidence="3 8" id="KW-0547">Nucleotide-binding</keyword>
<keyword evidence="1 8" id="KW-0963">Cytoplasm</keyword>
<evidence type="ECO:0000256" key="7">
    <source>
        <dbReference type="ARBA" id="ARBA00047671"/>
    </source>
</evidence>
<dbReference type="InterPro" id="IPR016061">
    <property type="entry name" value="Pro-tRNA_ligase_II_C"/>
</dbReference>
<evidence type="ECO:0000259" key="9">
    <source>
        <dbReference type="PROSITE" id="PS50862"/>
    </source>
</evidence>
<feature type="domain" description="Aminoacyl-transfer RNA synthetases class-II family profile" evidence="9">
    <location>
        <begin position="33"/>
        <end position="281"/>
    </location>
</feature>
<reference evidence="10 12" key="1">
    <citation type="journal article" date="2016" name="Genome Announc.">
        <title>Complete Genome Sequences of Aerococcus christensenii CCUG 28831T, Aerococcus sanguinicola CCUG 43001T, Aerococcus urinae CCUG 36881T, Aerococcus urinaeequi CCUG 28094T, Aerococcus urinaehominis CCUG 42038 BT, and Aerococcus viridans CCUG 4311T.</title>
        <authorList>
            <person name="Carkaci D."/>
            <person name="Dargis R."/>
            <person name="Nielsen X.C."/>
            <person name="Skovgaard O."/>
            <person name="Fuursted K."/>
            <person name="Christensen J.J."/>
        </authorList>
    </citation>
    <scope>NUCLEOTIDE SEQUENCE [LARGE SCALE GENOMIC DNA]</scope>
    <source>
        <strain evidence="10 12">CCUG43001</strain>
    </source>
</reference>
<keyword evidence="12" id="KW-1185">Reference proteome</keyword>
<dbReference type="PROSITE" id="PS50862">
    <property type="entry name" value="AA_TRNA_LIGASE_II"/>
    <property type="match status" value="1"/>
</dbReference>
<dbReference type="Proteomes" id="UP000069912">
    <property type="component" value="Chromosome"/>
</dbReference>
<dbReference type="PANTHER" id="PTHR43382:SF3">
    <property type="entry name" value="PROLINE--TRNA LIGASE, CHLOROPLASTIC_MITOCHONDRIAL"/>
    <property type="match status" value="1"/>
</dbReference>
<dbReference type="SMART" id="SM00946">
    <property type="entry name" value="ProRS-C_1"/>
    <property type="match status" value="1"/>
</dbReference>
<dbReference type="GO" id="GO:0006433">
    <property type="term" value="P:prolyl-tRNA aminoacylation"/>
    <property type="evidence" value="ECO:0007669"/>
    <property type="project" value="UniProtKB-UniRule"/>
</dbReference>
<dbReference type="GO" id="GO:0140096">
    <property type="term" value="F:catalytic activity, acting on a protein"/>
    <property type="evidence" value="ECO:0007669"/>
    <property type="project" value="UniProtKB-ARBA"/>
</dbReference>
<comment type="function">
    <text evidence="8">Catalyzes the attachment of proline to tRNA(Pro) in a two-step reaction: proline is first activated by ATP to form Pro-AMP and then transferred to the acceptor end of tRNA(Pro).</text>
</comment>
<gene>
    <name evidence="8" type="primary">proS</name>
    <name evidence="10" type="ORF">AWM72_04605</name>
    <name evidence="11" type="ORF">CYJ28_03420</name>
</gene>
<dbReference type="PANTHER" id="PTHR43382">
    <property type="entry name" value="PROLYL-TRNA SYNTHETASE"/>
    <property type="match status" value="1"/>
</dbReference>
<dbReference type="GO" id="GO:0004827">
    <property type="term" value="F:proline-tRNA ligase activity"/>
    <property type="evidence" value="ECO:0007669"/>
    <property type="project" value="UniProtKB-UniRule"/>
</dbReference>
<dbReference type="Gene3D" id="3.30.110.30">
    <property type="entry name" value="C-terminal domain of ProRS"/>
    <property type="match status" value="1"/>
</dbReference>
<dbReference type="InterPro" id="IPR045864">
    <property type="entry name" value="aa-tRNA-synth_II/BPL/LPL"/>
</dbReference>
<dbReference type="Pfam" id="PF03129">
    <property type="entry name" value="HGTP_anticodon"/>
    <property type="match status" value="1"/>
</dbReference>
<comment type="catalytic activity">
    <reaction evidence="7 8">
        <text>tRNA(Pro) + L-proline + ATP = L-prolyl-tRNA(Pro) + AMP + diphosphate</text>
        <dbReference type="Rhea" id="RHEA:14305"/>
        <dbReference type="Rhea" id="RHEA-COMP:9700"/>
        <dbReference type="Rhea" id="RHEA-COMP:9702"/>
        <dbReference type="ChEBI" id="CHEBI:30616"/>
        <dbReference type="ChEBI" id="CHEBI:33019"/>
        <dbReference type="ChEBI" id="CHEBI:60039"/>
        <dbReference type="ChEBI" id="CHEBI:78442"/>
        <dbReference type="ChEBI" id="CHEBI:78532"/>
        <dbReference type="ChEBI" id="CHEBI:456215"/>
        <dbReference type="EC" id="6.1.1.15"/>
    </reaction>
</comment>
<dbReference type="PRINTS" id="PR01046">
    <property type="entry name" value="TRNASYNTHPRO"/>
</dbReference>
<evidence type="ECO:0000313" key="13">
    <source>
        <dbReference type="Proteomes" id="UP000234239"/>
    </source>
</evidence>
<dbReference type="EC" id="6.1.1.15" evidence="8"/>
<keyword evidence="6 8" id="KW-0030">Aminoacyl-tRNA synthetase</keyword>
<keyword evidence="2 8" id="KW-0436">Ligase</keyword>
<dbReference type="CDD" id="cd00778">
    <property type="entry name" value="ProRS_core_arch_euk"/>
    <property type="match status" value="1"/>
</dbReference>
<comment type="subunit">
    <text evidence="8">Homodimer.</text>
</comment>
<evidence type="ECO:0000313" key="10">
    <source>
        <dbReference type="EMBL" id="AMB94086.1"/>
    </source>
</evidence>
<dbReference type="InterPro" id="IPR002314">
    <property type="entry name" value="aa-tRNA-synt_IIb"/>
</dbReference>
<dbReference type="SUPFAM" id="SSF52954">
    <property type="entry name" value="Class II aaRS ABD-related"/>
    <property type="match status" value="1"/>
</dbReference>
<evidence type="ECO:0000313" key="12">
    <source>
        <dbReference type="Proteomes" id="UP000069912"/>
    </source>
</evidence>
<evidence type="ECO:0000256" key="3">
    <source>
        <dbReference type="ARBA" id="ARBA00022741"/>
    </source>
</evidence>
<dbReference type="InterPro" id="IPR036621">
    <property type="entry name" value="Anticodon-bd_dom_sf"/>
</dbReference>
<dbReference type="InterPro" id="IPR002316">
    <property type="entry name" value="Pro-tRNA-ligase_IIa"/>
</dbReference>
<dbReference type="GO" id="GO:0005737">
    <property type="term" value="C:cytoplasm"/>
    <property type="evidence" value="ECO:0007669"/>
    <property type="project" value="UniProtKB-SubCell"/>
</dbReference>
<dbReference type="KEGG" id="asan:AWM72_04605"/>